<dbReference type="RefSeq" id="WP_254759624.1">
    <property type="nucleotide sequence ID" value="NZ_JANCLT010000007.1"/>
</dbReference>
<dbReference type="AlphaFoldDB" id="A0AA42BTP9"/>
<dbReference type="Proteomes" id="UP001156102">
    <property type="component" value="Unassembled WGS sequence"/>
</dbReference>
<organism evidence="1 2">
    <name type="scientific">Ectobacillus ponti</name>
    <dbReference type="NCBI Taxonomy" id="2961894"/>
    <lineage>
        <taxon>Bacteria</taxon>
        <taxon>Bacillati</taxon>
        <taxon>Bacillota</taxon>
        <taxon>Bacilli</taxon>
        <taxon>Bacillales</taxon>
        <taxon>Bacillaceae</taxon>
        <taxon>Ectobacillus</taxon>
    </lineage>
</organism>
<sequence>MHPKKIVDGVAELGAVLTVEGNDLYVENPEKIYPEVEELIKAYKPRVITYLKGEYSAQQQAIDQTIEKILACFLGEPQDVNGKIQDWLKKDEASADLFLQLFVEWRKNGWMQVREPTANYENHITQELSKIIFNNAMRHFKGG</sequence>
<name>A0AA42BTP9_9BACI</name>
<gene>
    <name evidence="1" type="ORF">NK662_14320</name>
</gene>
<proteinExistence type="predicted"/>
<keyword evidence="2" id="KW-1185">Reference proteome</keyword>
<protein>
    <submittedName>
        <fullName evidence="1">Uncharacterized protein</fullName>
    </submittedName>
</protein>
<accession>A0AA42BTP9</accession>
<evidence type="ECO:0000313" key="1">
    <source>
        <dbReference type="EMBL" id="MCP8969703.1"/>
    </source>
</evidence>
<comment type="caution">
    <text evidence="1">The sequence shown here is derived from an EMBL/GenBank/DDBJ whole genome shotgun (WGS) entry which is preliminary data.</text>
</comment>
<evidence type="ECO:0000313" key="2">
    <source>
        <dbReference type="Proteomes" id="UP001156102"/>
    </source>
</evidence>
<reference evidence="1" key="1">
    <citation type="submission" date="2022-07" db="EMBL/GenBank/DDBJ databases">
        <authorList>
            <person name="Li W.-J."/>
            <person name="Deng Q.-Q."/>
        </authorList>
    </citation>
    <scope>NUCLEOTIDE SEQUENCE</scope>
    <source>
        <strain evidence="1">SYSU M60031</strain>
    </source>
</reference>
<dbReference type="EMBL" id="JANCLT010000007">
    <property type="protein sequence ID" value="MCP8969703.1"/>
    <property type="molecule type" value="Genomic_DNA"/>
</dbReference>